<comment type="pathway">
    <text evidence="1 9 11">Cofactor biosynthesis; thiamine diphosphate biosynthesis; thiamine phosphate from 4-amino-2-methyl-5-diphosphomethylpyrimidine and 4-methyl-5-(2-phosphoethyl)-thiazole: step 1/1.</text>
</comment>
<comment type="similarity">
    <text evidence="9 10">Belongs to the thiamine-phosphate synthase family.</text>
</comment>
<name>A0A5C6MAP5_9LACO</name>
<dbReference type="InterPro" id="IPR022998">
    <property type="entry name" value="ThiamineP_synth_TenI"/>
</dbReference>
<feature type="binding site" evidence="9">
    <location>
        <position position="116"/>
    </location>
    <ligand>
        <name>4-amino-2-methyl-5-(diphosphooxymethyl)pyrimidine</name>
        <dbReference type="ChEBI" id="CHEBI:57841"/>
    </ligand>
</feature>
<dbReference type="FunFam" id="3.20.20.70:FF:000096">
    <property type="entry name" value="Thiamine-phosphate synthase"/>
    <property type="match status" value="1"/>
</dbReference>
<dbReference type="GO" id="GO:0009229">
    <property type="term" value="P:thiamine diphosphate biosynthetic process"/>
    <property type="evidence" value="ECO:0007669"/>
    <property type="project" value="UniProtKB-UniRule"/>
</dbReference>
<feature type="binding site" evidence="9">
    <location>
        <position position="174"/>
    </location>
    <ligand>
        <name>2-[(2R,5Z)-2-carboxy-4-methylthiazol-5(2H)-ylidene]ethyl phosphate</name>
        <dbReference type="ChEBI" id="CHEBI:62899"/>
    </ligand>
</feature>
<dbReference type="Gene3D" id="3.20.20.70">
    <property type="entry name" value="Aldolase class I"/>
    <property type="match status" value="1"/>
</dbReference>
<dbReference type="GO" id="GO:0004789">
    <property type="term" value="F:thiamine-phosphate diphosphorylase activity"/>
    <property type="evidence" value="ECO:0007669"/>
    <property type="project" value="UniProtKB-UniRule"/>
</dbReference>
<dbReference type="GO" id="GO:0005737">
    <property type="term" value="C:cytoplasm"/>
    <property type="evidence" value="ECO:0007669"/>
    <property type="project" value="TreeGrafter"/>
</dbReference>
<evidence type="ECO:0000256" key="3">
    <source>
        <dbReference type="ARBA" id="ARBA00022723"/>
    </source>
</evidence>
<dbReference type="EC" id="2.5.1.3" evidence="9"/>
<comment type="caution">
    <text evidence="13">The sequence shown here is derived from an EMBL/GenBank/DDBJ whole genome shotgun (WGS) entry which is preliminary data.</text>
</comment>
<dbReference type="GO" id="GO:0000287">
    <property type="term" value="F:magnesium ion binding"/>
    <property type="evidence" value="ECO:0007669"/>
    <property type="project" value="UniProtKB-UniRule"/>
</dbReference>
<reference evidence="13 14" key="1">
    <citation type="submission" date="2019-04" db="EMBL/GenBank/DDBJ databases">
        <title>In vitro growth and metabolic characteristics of meat-borne Lactobacillus algidus strains.</title>
        <authorList>
            <person name="Sade E."/>
            <person name="Per J."/>
            <person name="Tytti H."/>
            <person name="Johanna B.K."/>
        </authorList>
    </citation>
    <scope>NUCLEOTIDE SEQUENCE [LARGE SCALE GENOMIC DNA]</scope>
    <source>
        <strain evidence="13 14">LTS37-1</strain>
    </source>
</reference>
<dbReference type="Proteomes" id="UP000321659">
    <property type="component" value="Unassembled WGS sequence"/>
</dbReference>
<proteinExistence type="inferred from homology"/>
<dbReference type="PANTHER" id="PTHR20857">
    <property type="entry name" value="THIAMINE-PHOSPHATE PYROPHOSPHORYLASE"/>
    <property type="match status" value="1"/>
</dbReference>
<feature type="binding site" evidence="9">
    <location>
        <position position="77"/>
    </location>
    <ligand>
        <name>4-amino-2-methyl-5-(diphosphooxymethyl)pyrimidine</name>
        <dbReference type="ChEBI" id="CHEBI:57841"/>
    </ligand>
</feature>
<comment type="catalytic activity">
    <reaction evidence="6 9 10">
        <text>4-methyl-5-(2-phosphooxyethyl)-thiazole + 4-amino-2-methyl-5-(diphosphooxymethyl)pyrimidine + H(+) = thiamine phosphate + diphosphate</text>
        <dbReference type="Rhea" id="RHEA:22328"/>
        <dbReference type="ChEBI" id="CHEBI:15378"/>
        <dbReference type="ChEBI" id="CHEBI:33019"/>
        <dbReference type="ChEBI" id="CHEBI:37575"/>
        <dbReference type="ChEBI" id="CHEBI:57841"/>
        <dbReference type="ChEBI" id="CHEBI:58296"/>
        <dbReference type="EC" id="2.5.1.3"/>
    </reaction>
</comment>
<feature type="binding site" evidence="9">
    <location>
        <begin position="194"/>
        <end position="195"/>
    </location>
    <ligand>
        <name>2-[(2R,5Z)-2-carboxy-4-methylthiazol-5(2H)-ylidene]ethyl phosphate</name>
        <dbReference type="ChEBI" id="CHEBI:62899"/>
    </ligand>
</feature>
<feature type="binding site" evidence="9">
    <location>
        <position position="78"/>
    </location>
    <ligand>
        <name>Mg(2+)</name>
        <dbReference type="ChEBI" id="CHEBI:18420"/>
    </ligand>
</feature>
<evidence type="ECO:0000256" key="5">
    <source>
        <dbReference type="ARBA" id="ARBA00022977"/>
    </source>
</evidence>
<evidence type="ECO:0000256" key="1">
    <source>
        <dbReference type="ARBA" id="ARBA00005165"/>
    </source>
</evidence>
<feature type="domain" description="Thiamine phosphate synthase/TenI" evidence="12">
    <location>
        <begin position="12"/>
        <end position="197"/>
    </location>
</feature>
<protein>
    <recommendedName>
        <fullName evidence="9">Thiamine-phosphate synthase</fullName>
        <shortName evidence="9">TP synthase</shortName>
        <shortName evidence="9">TPS</shortName>
        <ecNumber evidence="9">2.5.1.3</ecNumber>
    </recommendedName>
    <alternativeName>
        <fullName evidence="9">Thiamine-phosphate pyrophosphorylase</fullName>
        <shortName evidence="9">TMP pyrophosphorylase</shortName>
        <shortName evidence="9">TMP-PPase</shortName>
    </alternativeName>
</protein>
<keyword evidence="3 9" id="KW-0479">Metal-binding</keyword>
<evidence type="ECO:0000256" key="10">
    <source>
        <dbReference type="RuleBase" id="RU003826"/>
    </source>
</evidence>
<dbReference type="UniPathway" id="UPA00060">
    <property type="reaction ID" value="UER00141"/>
</dbReference>
<dbReference type="SUPFAM" id="SSF51391">
    <property type="entry name" value="Thiamin phosphate synthase"/>
    <property type="match status" value="1"/>
</dbReference>
<keyword evidence="2 9" id="KW-0808">Transferase</keyword>
<dbReference type="HAMAP" id="MF_00097">
    <property type="entry name" value="TMP_synthase"/>
    <property type="match status" value="1"/>
</dbReference>
<dbReference type="NCBIfam" id="TIGR00693">
    <property type="entry name" value="thiE"/>
    <property type="match status" value="1"/>
</dbReference>
<evidence type="ECO:0000259" key="12">
    <source>
        <dbReference type="Pfam" id="PF02581"/>
    </source>
</evidence>
<sequence>MQNFNQAWLASYFIAGTQDVPDNQLLPVLEKALKAGISCFQFREKNPLNPLNKTQKKALAISCQNLCAAYNVPFFIDDDLSLALDIHADGIHVGQTDQRITDVIQQAAGQLSIGLSCQTLDQINAANQLSAVNYVGSGPVFPTSSKPDATAPLGIAGLSQLLAISDYPIVAIGGISETNLADLAKTTVSGVAVISLISQSTDIKQTVQSINHYFKFGGAQDV</sequence>
<dbReference type="InterPro" id="IPR036206">
    <property type="entry name" value="ThiamineP_synth_sf"/>
</dbReference>
<dbReference type="GO" id="GO:0009228">
    <property type="term" value="P:thiamine biosynthetic process"/>
    <property type="evidence" value="ECO:0007669"/>
    <property type="project" value="UniProtKB-KW"/>
</dbReference>
<evidence type="ECO:0000313" key="13">
    <source>
        <dbReference type="EMBL" id="TWW11112.1"/>
    </source>
</evidence>
<keyword evidence="5 9" id="KW-0784">Thiamine biosynthesis</keyword>
<gene>
    <name evidence="9 13" type="primary">thiE</name>
    <name evidence="13" type="ORF">LABALGLTS371_08950</name>
</gene>
<evidence type="ECO:0000256" key="9">
    <source>
        <dbReference type="HAMAP-Rule" id="MF_00097"/>
    </source>
</evidence>
<dbReference type="PANTHER" id="PTHR20857:SF15">
    <property type="entry name" value="THIAMINE-PHOSPHATE SYNTHASE"/>
    <property type="match status" value="1"/>
</dbReference>
<comment type="cofactor">
    <cofactor evidence="9">
        <name>Mg(2+)</name>
        <dbReference type="ChEBI" id="CHEBI:18420"/>
    </cofactor>
    <text evidence="9">Binds 1 Mg(2+) ion per subunit.</text>
</comment>
<dbReference type="InterPro" id="IPR013785">
    <property type="entry name" value="Aldolase_TIM"/>
</dbReference>
<dbReference type="EMBL" id="SRRQ01000005">
    <property type="protein sequence ID" value="TWW11112.1"/>
    <property type="molecule type" value="Genomic_DNA"/>
</dbReference>
<dbReference type="CDD" id="cd00564">
    <property type="entry name" value="TMP_TenI"/>
    <property type="match status" value="1"/>
</dbReference>
<feature type="binding site" evidence="9">
    <location>
        <begin position="143"/>
        <end position="145"/>
    </location>
    <ligand>
        <name>2-[(2R,5Z)-2-carboxy-4-methylthiazol-5(2H)-ylidene]ethyl phosphate</name>
        <dbReference type="ChEBI" id="CHEBI:62899"/>
    </ligand>
</feature>
<evidence type="ECO:0000256" key="11">
    <source>
        <dbReference type="RuleBase" id="RU004253"/>
    </source>
</evidence>
<evidence type="ECO:0000313" key="14">
    <source>
        <dbReference type="Proteomes" id="UP000321659"/>
    </source>
</evidence>
<evidence type="ECO:0000256" key="4">
    <source>
        <dbReference type="ARBA" id="ARBA00022842"/>
    </source>
</evidence>
<evidence type="ECO:0000256" key="7">
    <source>
        <dbReference type="ARBA" id="ARBA00047851"/>
    </source>
</evidence>
<feature type="binding site" evidence="9">
    <location>
        <begin position="41"/>
        <end position="45"/>
    </location>
    <ligand>
        <name>4-amino-2-methyl-5-(diphosphooxymethyl)pyrimidine</name>
        <dbReference type="ChEBI" id="CHEBI:57841"/>
    </ligand>
</feature>
<accession>A0A5C6MAP5</accession>
<comment type="catalytic activity">
    <reaction evidence="8 9 10">
        <text>2-[(2R,5Z)-2-carboxy-4-methylthiazol-5(2H)-ylidene]ethyl phosphate + 4-amino-2-methyl-5-(diphosphooxymethyl)pyrimidine + 2 H(+) = thiamine phosphate + CO2 + diphosphate</text>
        <dbReference type="Rhea" id="RHEA:47844"/>
        <dbReference type="ChEBI" id="CHEBI:15378"/>
        <dbReference type="ChEBI" id="CHEBI:16526"/>
        <dbReference type="ChEBI" id="CHEBI:33019"/>
        <dbReference type="ChEBI" id="CHEBI:37575"/>
        <dbReference type="ChEBI" id="CHEBI:57841"/>
        <dbReference type="ChEBI" id="CHEBI:62899"/>
        <dbReference type="EC" id="2.5.1.3"/>
    </reaction>
</comment>
<organism evidence="13 14">
    <name type="scientific">Dellaglioa algida</name>
    <dbReference type="NCBI Taxonomy" id="105612"/>
    <lineage>
        <taxon>Bacteria</taxon>
        <taxon>Bacillati</taxon>
        <taxon>Bacillota</taxon>
        <taxon>Bacilli</taxon>
        <taxon>Lactobacillales</taxon>
        <taxon>Lactobacillaceae</taxon>
        <taxon>Dellaglioa</taxon>
    </lineage>
</organism>
<comment type="catalytic activity">
    <reaction evidence="7 9 10">
        <text>2-(2-carboxy-4-methylthiazol-5-yl)ethyl phosphate + 4-amino-2-methyl-5-(diphosphooxymethyl)pyrimidine + 2 H(+) = thiamine phosphate + CO2 + diphosphate</text>
        <dbReference type="Rhea" id="RHEA:47848"/>
        <dbReference type="ChEBI" id="CHEBI:15378"/>
        <dbReference type="ChEBI" id="CHEBI:16526"/>
        <dbReference type="ChEBI" id="CHEBI:33019"/>
        <dbReference type="ChEBI" id="CHEBI:37575"/>
        <dbReference type="ChEBI" id="CHEBI:57841"/>
        <dbReference type="ChEBI" id="CHEBI:62890"/>
        <dbReference type="EC" id="2.5.1.3"/>
    </reaction>
</comment>
<evidence type="ECO:0000256" key="8">
    <source>
        <dbReference type="ARBA" id="ARBA00047883"/>
    </source>
</evidence>
<comment type="function">
    <text evidence="9">Condenses 4-methyl-5-(beta-hydroxyethyl)thiazole monophosphate (THZ-P) and 2-methyl-4-amino-5-hydroxymethyl pyrimidine pyrophosphate (HMP-PP) to form thiamine monophosphate (TMP).</text>
</comment>
<evidence type="ECO:0000256" key="2">
    <source>
        <dbReference type="ARBA" id="ARBA00022679"/>
    </source>
</evidence>
<feature type="binding site" evidence="9">
    <location>
        <position position="146"/>
    </location>
    <ligand>
        <name>4-amino-2-methyl-5-(diphosphooxymethyl)pyrimidine</name>
        <dbReference type="ChEBI" id="CHEBI:57841"/>
    </ligand>
</feature>
<feature type="binding site" evidence="9">
    <location>
        <position position="97"/>
    </location>
    <ligand>
        <name>Mg(2+)</name>
        <dbReference type="ChEBI" id="CHEBI:18420"/>
    </ligand>
</feature>
<dbReference type="RefSeq" id="WP_146302660.1">
    <property type="nucleotide sequence ID" value="NZ_JANXKU010000005.1"/>
</dbReference>
<dbReference type="AlphaFoldDB" id="A0A5C6MAP5"/>
<keyword evidence="4 9" id="KW-0460">Magnesium</keyword>
<dbReference type="InterPro" id="IPR034291">
    <property type="entry name" value="TMP_synthase"/>
</dbReference>
<evidence type="ECO:0000256" key="6">
    <source>
        <dbReference type="ARBA" id="ARBA00047334"/>
    </source>
</evidence>
<dbReference type="Pfam" id="PF02581">
    <property type="entry name" value="TMP-TENI"/>
    <property type="match status" value="1"/>
</dbReference>